<organism evidence="1 2">
    <name type="scientific">candidate division WWE3 bacterium CG10_big_fil_rev_8_21_14_0_10_32_10</name>
    <dbReference type="NCBI Taxonomy" id="1975090"/>
    <lineage>
        <taxon>Bacteria</taxon>
        <taxon>Katanobacteria</taxon>
    </lineage>
</organism>
<reference evidence="1 2" key="1">
    <citation type="submission" date="2017-09" db="EMBL/GenBank/DDBJ databases">
        <title>Depth-based differentiation of microbial function through sediment-hosted aquifers and enrichment of novel symbionts in the deep terrestrial subsurface.</title>
        <authorList>
            <person name="Probst A.J."/>
            <person name="Ladd B."/>
            <person name="Jarett J.K."/>
            <person name="Geller-Mcgrath D.E."/>
            <person name="Sieber C.M."/>
            <person name="Emerson J.B."/>
            <person name="Anantharaman K."/>
            <person name="Thomas B.C."/>
            <person name="Malmstrom R."/>
            <person name="Stieglmeier M."/>
            <person name="Klingl A."/>
            <person name="Woyke T."/>
            <person name="Ryan C.M."/>
            <person name="Banfield J.F."/>
        </authorList>
    </citation>
    <scope>NUCLEOTIDE SEQUENCE [LARGE SCALE GENOMIC DNA]</scope>
    <source>
        <strain evidence="1">CG10_big_fil_rev_8_21_14_0_10_32_10</strain>
    </source>
</reference>
<protein>
    <submittedName>
        <fullName evidence="1">Uncharacterized protein</fullName>
    </submittedName>
</protein>
<dbReference type="AlphaFoldDB" id="A0A2H0RB12"/>
<gene>
    <name evidence="1" type="ORF">COV24_02245</name>
</gene>
<name>A0A2H0RB12_UNCKA</name>
<comment type="caution">
    <text evidence="1">The sequence shown here is derived from an EMBL/GenBank/DDBJ whole genome shotgun (WGS) entry which is preliminary data.</text>
</comment>
<proteinExistence type="predicted"/>
<accession>A0A2H0RB12</accession>
<dbReference type="InterPro" id="IPR025681">
    <property type="entry name" value="COOH-NH2_lig"/>
</dbReference>
<dbReference type="Pfam" id="PF14395">
    <property type="entry name" value="COOH-NH2_lig"/>
    <property type="match status" value="1"/>
</dbReference>
<sequence>MMRLQMFFNTLKKAKDSKVNPETVKETIVKNIAANGDISLGSDIEVLWFSKGVSFSGNFNTEFFSAERIFCKNGIFGTDGRASQGELRISPVYDVSLIEDTTRTVLEMCLSYIGYRQDNDSVSNIPNIYPYGLGAYEIMKRHKSMYESIGLHIHFGNSFICSSTTIKTKLISFLDLLLLPVIKRFESPFAHHVRATCGFYGNPSDYEDKPYGVEYKSLPSCIDNKDVYLGAFAVAKAIAHEVLANNINYTDLTDVVLHENKLGDKEYLKTLTKFAYKFIQYKCSFYYLYKEYIDKLFEMALEDKPYETYFSTFEDVFSYWGIEFISDGYYDVFKGNQIIAPVVSPVQGYKHKDLRKMVSTVKDTEYRRFIRIVNVNHVF</sequence>
<evidence type="ECO:0000313" key="2">
    <source>
        <dbReference type="Proteomes" id="UP000230214"/>
    </source>
</evidence>
<evidence type="ECO:0000313" key="1">
    <source>
        <dbReference type="EMBL" id="PIR43546.1"/>
    </source>
</evidence>
<dbReference type="Proteomes" id="UP000230214">
    <property type="component" value="Unassembled WGS sequence"/>
</dbReference>
<dbReference type="EMBL" id="PCXU01000019">
    <property type="protein sequence ID" value="PIR43546.1"/>
    <property type="molecule type" value="Genomic_DNA"/>
</dbReference>